<proteinExistence type="predicted"/>
<keyword evidence="3" id="KW-1185">Reference proteome</keyword>
<evidence type="ECO:0000313" key="3">
    <source>
        <dbReference type="Proteomes" id="UP001208570"/>
    </source>
</evidence>
<evidence type="ECO:0000256" key="1">
    <source>
        <dbReference type="SAM" id="MobiDB-lite"/>
    </source>
</evidence>
<dbReference type="GO" id="GO:0003676">
    <property type="term" value="F:nucleic acid binding"/>
    <property type="evidence" value="ECO:0007669"/>
    <property type="project" value="InterPro"/>
</dbReference>
<gene>
    <name evidence="2" type="ORF">LSH36_121g09021</name>
</gene>
<comment type="caution">
    <text evidence="2">The sequence shown here is derived from an EMBL/GenBank/DDBJ whole genome shotgun (WGS) entry which is preliminary data.</text>
</comment>
<name>A0AAD9N8U2_9ANNE</name>
<accession>A0AAD9N8U2</accession>
<dbReference type="SUPFAM" id="SSF54928">
    <property type="entry name" value="RNA-binding domain, RBD"/>
    <property type="match status" value="1"/>
</dbReference>
<dbReference type="Proteomes" id="UP001208570">
    <property type="component" value="Unassembled WGS sequence"/>
</dbReference>
<evidence type="ECO:0000313" key="2">
    <source>
        <dbReference type="EMBL" id="KAK2161110.1"/>
    </source>
</evidence>
<reference evidence="2" key="1">
    <citation type="journal article" date="2023" name="Mol. Biol. Evol.">
        <title>Third-Generation Sequencing Reveals the Adaptive Role of the Epigenome in Three Deep-Sea Polychaetes.</title>
        <authorList>
            <person name="Perez M."/>
            <person name="Aroh O."/>
            <person name="Sun Y."/>
            <person name="Lan Y."/>
            <person name="Juniper S.K."/>
            <person name="Young C.R."/>
            <person name="Angers B."/>
            <person name="Qian P.Y."/>
        </authorList>
    </citation>
    <scope>NUCLEOTIDE SEQUENCE</scope>
    <source>
        <strain evidence="2">P08H-3</strain>
    </source>
</reference>
<dbReference type="AlphaFoldDB" id="A0AAD9N8U2"/>
<evidence type="ECO:0008006" key="4">
    <source>
        <dbReference type="Google" id="ProtNLM"/>
    </source>
</evidence>
<feature type="region of interest" description="Disordered" evidence="1">
    <location>
        <begin position="25"/>
        <end position="55"/>
    </location>
</feature>
<organism evidence="2 3">
    <name type="scientific">Paralvinella palmiformis</name>
    <dbReference type="NCBI Taxonomy" id="53620"/>
    <lineage>
        <taxon>Eukaryota</taxon>
        <taxon>Metazoa</taxon>
        <taxon>Spiralia</taxon>
        <taxon>Lophotrochozoa</taxon>
        <taxon>Annelida</taxon>
        <taxon>Polychaeta</taxon>
        <taxon>Sedentaria</taxon>
        <taxon>Canalipalpata</taxon>
        <taxon>Terebellida</taxon>
        <taxon>Terebelliformia</taxon>
        <taxon>Alvinellidae</taxon>
        <taxon>Paralvinella</taxon>
    </lineage>
</organism>
<feature type="compositionally biased region" description="Low complexity" evidence="1">
    <location>
        <begin position="44"/>
        <end position="55"/>
    </location>
</feature>
<dbReference type="InterPro" id="IPR035979">
    <property type="entry name" value="RBD_domain_sf"/>
</dbReference>
<sequence length="77" mass="8204">MARYRRDSGLDCKVYVGDLPRDASEKDIERAFSPGRGPGHMSEAAAATRHQGAAAGRHHVLLADTAGQNLAAHKPLV</sequence>
<protein>
    <recommendedName>
        <fullName evidence="4">RRM domain-containing protein</fullName>
    </recommendedName>
</protein>
<dbReference type="EMBL" id="JAODUP010000121">
    <property type="protein sequence ID" value="KAK2161110.1"/>
    <property type="molecule type" value="Genomic_DNA"/>
</dbReference>